<keyword evidence="2" id="KW-0677">Repeat</keyword>
<evidence type="ECO:0000256" key="7">
    <source>
        <dbReference type="ARBA" id="ARBA00023002"/>
    </source>
</evidence>
<keyword evidence="10" id="KW-0804">Transcription</keyword>
<reference evidence="15 16" key="1">
    <citation type="submission" date="2020-05" db="EMBL/GenBank/DDBJ databases">
        <title>WGS assembly of Panicum virgatum.</title>
        <authorList>
            <person name="Lovell J.T."/>
            <person name="Jenkins J."/>
            <person name="Shu S."/>
            <person name="Juenger T.E."/>
            <person name="Schmutz J."/>
        </authorList>
    </citation>
    <scope>NUCLEOTIDE SEQUENCE [LARGE SCALE GENOMIC DNA]</scope>
    <source>
        <strain evidence="16">cv. AP13</strain>
    </source>
</reference>
<dbReference type="InterPro" id="IPR013087">
    <property type="entry name" value="Znf_C2H2_type"/>
</dbReference>
<keyword evidence="11" id="KW-0539">Nucleus</keyword>
<evidence type="ECO:0000259" key="14">
    <source>
        <dbReference type="PROSITE" id="PS50157"/>
    </source>
</evidence>
<feature type="compositionally biased region" description="Basic and acidic residues" evidence="13">
    <location>
        <begin position="700"/>
        <end position="719"/>
    </location>
</feature>
<evidence type="ECO:0000313" key="16">
    <source>
        <dbReference type="Proteomes" id="UP000823388"/>
    </source>
</evidence>
<dbReference type="GO" id="GO:0008270">
    <property type="term" value="F:zinc ion binding"/>
    <property type="evidence" value="ECO:0007669"/>
    <property type="project" value="UniProtKB-KW"/>
</dbReference>
<feature type="compositionally biased region" description="Basic and acidic residues" evidence="13">
    <location>
        <begin position="789"/>
        <end position="806"/>
    </location>
</feature>
<keyword evidence="9" id="KW-0805">Transcription regulation</keyword>
<dbReference type="GO" id="GO:0040029">
    <property type="term" value="P:epigenetic regulation of gene expression"/>
    <property type="evidence" value="ECO:0007669"/>
    <property type="project" value="UniProtKB-ARBA"/>
</dbReference>
<feature type="domain" description="C2H2-type" evidence="14">
    <location>
        <begin position="945"/>
        <end position="976"/>
    </location>
</feature>
<evidence type="ECO:0000256" key="9">
    <source>
        <dbReference type="ARBA" id="ARBA00023015"/>
    </source>
</evidence>
<protein>
    <recommendedName>
        <fullName evidence="14">C2H2-type domain-containing protein</fullName>
    </recommendedName>
</protein>
<evidence type="ECO:0000256" key="13">
    <source>
        <dbReference type="SAM" id="MobiDB-lite"/>
    </source>
</evidence>
<name>A0A8T0T0D5_PANVG</name>
<gene>
    <name evidence="15" type="ORF">PVAP13_5KG706100</name>
</gene>
<feature type="domain" description="C2H2-type" evidence="14">
    <location>
        <begin position="885"/>
        <end position="914"/>
    </location>
</feature>
<feature type="region of interest" description="Disordered" evidence="13">
    <location>
        <begin position="618"/>
        <end position="859"/>
    </location>
</feature>
<keyword evidence="3 12" id="KW-0863">Zinc-finger</keyword>
<evidence type="ECO:0000256" key="1">
    <source>
        <dbReference type="ARBA" id="ARBA00022723"/>
    </source>
</evidence>
<sequence length="980" mass="108606">MVSHYQLLYELALSMCLRDPSSGAVETRSSRLKEKKKGEGEQLVKKIFVQNVIEDNKLLNHFLRDGSSCIILPTSPNDGSALSTLLSKSQSTTKSRISDCHCNSTGAPKDSRCLPVNGLLGKNGELPSSKEISQPVCSGEKFPPTACMHDCVNMSGSSDANNAESDKGDINSTAGLLDQGFLSCVTCGILSFSCVAVIKPRECAAKWLMSADSSLINKQFAGSGDSHLIDALQSATTNSGILRSGFEMDGNRISSGAAALNRNSALDLLASAYGDPSDSDEDVLNKKNQVSNVSSELISHTIQSQPNNTSTIGGCDGTNLSSSSKEHQQGTSSQSSQRIGNINNGPKGVRTRNKYQLKMVLSEGFQSKDIYSEIQKKVQCEPLSSNKTSTEQLRGTDCQAGHNSATICMDGNRSTMTMVDNLATSIVKPDKDSSRMHVFCLEHAIEVEKQLQTIGGAHIFLLCRPEYPKIEVEAKLLAEEVEVEYGWKDIRFKEASIEDRKKMREVVQDEETIPTNSDWAVKLGINLYYSANLAKSPLYNKQLPYNRVIYKAFGCSSPNNSPVKLKTYARRQGRAKKIVLAGRWCGKVWMSNQVHPYLAHRIESHEPDEINEICSSVQKSNSEHVEKSSREATCTRKSNSRAIEEQTSKREKEPLEKANANKTKHSEEDNSKALEGATEASAIKSNSTTVVEETSKRKKEPLEKANTKKPKHTEEENSKALKGASEASHPSPSRMVIRSSSRIANRKNMLNSKMEEKDNDPANGPKAMVEEDGSDPASCSRARALRQKTNIDVKEQTKKPRAEKQKAPSPAALEDEDKELSFTKQQLSSRKQKTKVQEKQQMKKTRENKGAPPSSPKQGEEYACNIEGCSMSFGTKEELSLHKRDICPVKGCGRKFFSHKYLLQHRKVHNDDRPLKCSWKGCDMTFKWPWARTEHMRVHTGDRPYVCPELGCEQTFRFVSDFSRHKRRTGHAAKKAKTKK</sequence>
<keyword evidence="7" id="KW-0560">Oxidoreductase</keyword>
<evidence type="ECO:0000256" key="2">
    <source>
        <dbReference type="ARBA" id="ARBA00022737"/>
    </source>
</evidence>
<evidence type="ECO:0000256" key="5">
    <source>
        <dbReference type="ARBA" id="ARBA00022853"/>
    </source>
</evidence>
<keyword evidence="16" id="KW-1185">Reference proteome</keyword>
<dbReference type="GO" id="GO:0000785">
    <property type="term" value="C:chromatin"/>
    <property type="evidence" value="ECO:0007669"/>
    <property type="project" value="TreeGrafter"/>
</dbReference>
<feature type="compositionally biased region" description="Polar residues" evidence="13">
    <location>
        <begin position="738"/>
        <end position="751"/>
    </location>
</feature>
<dbReference type="InterPro" id="IPR036236">
    <property type="entry name" value="Znf_C2H2_sf"/>
</dbReference>
<keyword evidence="5" id="KW-0156">Chromatin regulator</keyword>
<evidence type="ECO:0000256" key="11">
    <source>
        <dbReference type="ARBA" id="ARBA00023242"/>
    </source>
</evidence>
<evidence type="ECO:0000313" key="15">
    <source>
        <dbReference type="EMBL" id="KAG2602735.1"/>
    </source>
</evidence>
<dbReference type="GO" id="GO:0034647">
    <property type="term" value="F:histone H3K4me/H3K4me2/H3K4me3 demethylase activity"/>
    <property type="evidence" value="ECO:0007669"/>
    <property type="project" value="TreeGrafter"/>
</dbReference>
<accession>A0A8T0T0D5</accession>
<keyword evidence="8" id="KW-0408">Iron</keyword>
<keyword evidence="1" id="KW-0479">Metal-binding</keyword>
<feature type="region of interest" description="Disordered" evidence="13">
    <location>
        <begin position="295"/>
        <end position="351"/>
    </location>
</feature>
<dbReference type="SUPFAM" id="SSF57667">
    <property type="entry name" value="beta-beta-alpha zinc fingers"/>
    <property type="match status" value="1"/>
</dbReference>
<dbReference type="AlphaFoldDB" id="A0A8T0T0D5"/>
<feature type="compositionally biased region" description="Basic and acidic residues" evidence="13">
    <location>
        <begin position="621"/>
        <end position="634"/>
    </location>
</feature>
<evidence type="ECO:0000256" key="4">
    <source>
        <dbReference type="ARBA" id="ARBA00022833"/>
    </source>
</evidence>
<dbReference type="Gene3D" id="3.30.160.60">
    <property type="entry name" value="Classic Zinc Finger"/>
    <property type="match status" value="1"/>
</dbReference>
<organism evidence="15 16">
    <name type="scientific">Panicum virgatum</name>
    <name type="common">Blackwell switchgrass</name>
    <dbReference type="NCBI Taxonomy" id="38727"/>
    <lineage>
        <taxon>Eukaryota</taxon>
        <taxon>Viridiplantae</taxon>
        <taxon>Streptophyta</taxon>
        <taxon>Embryophyta</taxon>
        <taxon>Tracheophyta</taxon>
        <taxon>Spermatophyta</taxon>
        <taxon>Magnoliopsida</taxon>
        <taxon>Liliopsida</taxon>
        <taxon>Poales</taxon>
        <taxon>Poaceae</taxon>
        <taxon>PACMAD clade</taxon>
        <taxon>Panicoideae</taxon>
        <taxon>Panicodae</taxon>
        <taxon>Paniceae</taxon>
        <taxon>Panicinae</taxon>
        <taxon>Panicum</taxon>
        <taxon>Panicum sect. Hiantes</taxon>
    </lineage>
</organism>
<dbReference type="SMART" id="SM00355">
    <property type="entry name" value="ZnF_C2H2"/>
    <property type="match status" value="4"/>
</dbReference>
<evidence type="ECO:0000256" key="10">
    <source>
        <dbReference type="ARBA" id="ARBA00023163"/>
    </source>
</evidence>
<feature type="compositionally biased region" description="Basic and acidic residues" evidence="13">
    <location>
        <begin position="835"/>
        <end position="849"/>
    </location>
</feature>
<dbReference type="EMBL" id="CM029045">
    <property type="protein sequence ID" value="KAG2602735.1"/>
    <property type="molecule type" value="Genomic_DNA"/>
</dbReference>
<keyword evidence="4" id="KW-0862">Zinc</keyword>
<dbReference type="PROSITE" id="PS00028">
    <property type="entry name" value="ZINC_FINGER_C2H2_1"/>
    <property type="match status" value="3"/>
</dbReference>
<comment type="caution">
    <text evidence="15">The sequence shown here is derived from an EMBL/GenBank/DDBJ whole genome shotgun (WGS) entry which is preliminary data.</text>
</comment>
<feature type="compositionally biased region" description="Polar residues" evidence="13">
    <location>
        <begin position="683"/>
        <end position="692"/>
    </location>
</feature>
<evidence type="ECO:0000256" key="8">
    <source>
        <dbReference type="ARBA" id="ARBA00023004"/>
    </source>
</evidence>
<evidence type="ECO:0000256" key="12">
    <source>
        <dbReference type="PROSITE-ProRule" id="PRU00042"/>
    </source>
</evidence>
<dbReference type="PANTHER" id="PTHR10694:SF38">
    <property type="entry name" value="LYSINE-SPECIFIC DEMETHYLASE REF6"/>
    <property type="match status" value="1"/>
</dbReference>
<feature type="domain" description="C2H2-type" evidence="14">
    <location>
        <begin position="915"/>
        <end position="944"/>
    </location>
</feature>
<keyword evidence="6" id="KW-0223">Dioxygenase</keyword>
<evidence type="ECO:0000256" key="6">
    <source>
        <dbReference type="ARBA" id="ARBA00022964"/>
    </source>
</evidence>
<feature type="compositionally biased region" description="Basic and acidic residues" evidence="13">
    <location>
        <begin position="642"/>
        <end position="656"/>
    </location>
</feature>
<dbReference type="GO" id="GO:0005634">
    <property type="term" value="C:nucleus"/>
    <property type="evidence" value="ECO:0007669"/>
    <property type="project" value="TreeGrafter"/>
</dbReference>
<dbReference type="PANTHER" id="PTHR10694">
    <property type="entry name" value="LYSINE-SPECIFIC DEMETHYLASE"/>
    <property type="match status" value="1"/>
</dbReference>
<evidence type="ECO:0000256" key="3">
    <source>
        <dbReference type="ARBA" id="ARBA00022771"/>
    </source>
</evidence>
<dbReference type="FunFam" id="3.30.160.60:FF:000747">
    <property type="entry name" value="Probable lysine-specific demethylase ELF6"/>
    <property type="match status" value="1"/>
</dbReference>
<feature type="compositionally biased region" description="Polar residues" evidence="13">
    <location>
        <begin position="295"/>
        <end position="344"/>
    </location>
</feature>
<dbReference type="PROSITE" id="PS50157">
    <property type="entry name" value="ZINC_FINGER_C2H2_2"/>
    <property type="match status" value="3"/>
</dbReference>
<proteinExistence type="predicted"/>
<dbReference type="Proteomes" id="UP000823388">
    <property type="component" value="Chromosome 5K"/>
</dbReference>